<comment type="caution">
    <text evidence="2">The sequence shown here is derived from an EMBL/GenBank/DDBJ whole genome shotgun (WGS) entry which is preliminary data.</text>
</comment>
<evidence type="ECO:0000313" key="2">
    <source>
        <dbReference type="EMBL" id="TVT28848.1"/>
    </source>
</evidence>
<name>A0A558AX57_9STAP</name>
<protein>
    <submittedName>
        <fullName evidence="2">Uncharacterized protein</fullName>
    </submittedName>
</protein>
<evidence type="ECO:0000313" key="3">
    <source>
        <dbReference type="Proteomes" id="UP000315103"/>
    </source>
</evidence>
<dbReference type="OrthoDB" id="2388938at2"/>
<evidence type="ECO:0000256" key="1">
    <source>
        <dbReference type="SAM" id="Coils"/>
    </source>
</evidence>
<feature type="coiled-coil region" evidence="1">
    <location>
        <begin position="142"/>
        <end position="199"/>
    </location>
</feature>
<dbReference type="EMBL" id="VMSJ01000001">
    <property type="protein sequence ID" value="TVT28848.1"/>
    <property type="molecule type" value="Genomic_DNA"/>
</dbReference>
<dbReference type="RefSeq" id="WP_145284392.1">
    <property type="nucleotide sequence ID" value="NZ_VMSJ01000001.1"/>
</dbReference>
<keyword evidence="3" id="KW-1185">Reference proteome</keyword>
<accession>A0A558AX57</accession>
<gene>
    <name evidence="2" type="ORF">FO441_00790</name>
</gene>
<proteinExistence type="predicted"/>
<organism evidence="2 3">
    <name type="scientific">Salinicoccus cyprini</name>
    <dbReference type="NCBI Taxonomy" id="2493691"/>
    <lineage>
        <taxon>Bacteria</taxon>
        <taxon>Bacillati</taxon>
        <taxon>Bacillota</taxon>
        <taxon>Bacilli</taxon>
        <taxon>Bacillales</taxon>
        <taxon>Staphylococcaceae</taxon>
        <taxon>Salinicoccus</taxon>
    </lineage>
</organism>
<keyword evidence="1" id="KW-0175">Coiled coil</keyword>
<dbReference type="Proteomes" id="UP000315103">
    <property type="component" value="Unassembled WGS sequence"/>
</dbReference>
<reference evidence="2 3" key="1">
    <citation type="submission" date="2019-07" db="EMBL/GenBank/DDBJ databases">
        <title>Salinicoccus cyprini sp. nov., isolated from gastro-intestinal tract of mirror carp, Cyprinus carpio var. specularis, collected from Gobind Sagar Reservoir, Himachal Pradesh, India.</title>
        <authorList>
            <person name="Talwar C."/>
            <person name="Singh A.K."/>
            <person name="Lal R."/>
            <person name="Negi R.K."/>
        </authorList>
    </citation>
    <scope>NUCLEOTIDE SEQUENCE [LARGE SCALE GENOMIC DNA]</scope>
    <source>
        <strain evidence="2 3">CT19</strain>
    </source>
</reference>
<sequence length="211" mass="25266">MNRLIRTEDLEYRTVEYALDANSADSLAADIKEVFRRYDPPHLTIDITALAPHHRADMDHFVSSDYRHRCAIFIPAEEMDRIQFEKLDWVSKVEPEGDGFLFHLAGARASDPVETFDILKRNFSLKHKSYEMEIIESLIGESNRERQKYELLQSRYESLKAARMGGRDMDLEKRYVELMEKYKQSLQRLEKLRQSKLGRLQMFYWRQRRRR</sequence>
<dbReference type="AlphaFoldDB" id="A0A558AX57"/>